<protein>
    <submittedName>
        <fullName evidence="2">Uncharacterized protein</fullName>
    </submittedName>
</protein>
<proteinExistence type="predicted"/>
<evidence type="ECO:0000313" key="1">
    <source>
        <dbReference type="Proteomes" id="UP000887580"/>
    </source>
</evidence>
<sequence>MTEFGFPIFYEYFFDDSKLKVNLIIANGRKTIIGNGKYYYVRLIDEEGKCGETRPKTQKDTLQGNYGTDFPIFIKPQNGLIIQSQVKDFIYPFFTIDPIFGTMAFLIKDDIEFAAIHYKINENNLTNFEKVFSISLPFKQAPWNYVYEFYNLILKNSDDDFVDSKYPSFTSYGKVTYIFFAYASRGGGFCGIWSPKKQPTSNLTKLHNDDSSRYLYFLDSDYFVNAEPVGKFIPQSPSESSSKCPEETSYLGAFIAFAIID</sequence>
<dbReference type="Proteomes" id="UP000887580">
    <property type="component" value="Unplaced"/>
</dbReference>
<reference evidence="2" key="1">
    <citation type="submission" date="2022-11" db="UniProtKB">
        <authorList>
            <consortium name="WormBaseParasite"/>
        </authorList>
    </citation>
    <scope>IDENTIFICATION</scope>
</reference>
<name>A0AC35GY31_9BILA</name>
<accession>A0AC35GY31</accession>
<dbReference type="WBParaSite" id="PS1159_v2.g9702.t1">
    <property type="protein sequence ID" value="PS1159_v2.g9702.t1"/>
    <property type="gene ID" value="PS1159_v2.g9702"/>
</dbReference>
<evidence type="ECO:0000313" key="2">
    <source>
        <dbReference type="WBParaSite" id="PS1159_v2.g9702.t1"/>
    </source>
</evidence>
<organism evidence="1 2">
    <name type="scientific">Panagrolaimus sp. PS1159</name>
    <dbReference type="NCBI Taxonomy" id="55785"/>
    <lineage>
        <taxon>Eukaryota</taxon>
        <taxon>Metazoa</taxon>
        <taxon>Ecdysozoa</taxon>
        <taxon>Nematoda</taxon>
        <taxon>Chromadorea</taxon>
        <taxon>Rhabditida</taxon>
        <taxon>Tylenchina</taxon>
        <taxon>Panagrolaimomorpha</taxon>
        <taxon>Panagrolaimoidea</taxon>
        <taxon>Panagrolaimidae</taxon>
        <taxon>Panagrolaimus</taxon>
    </lineage>
</organism>